<keyword evidence="8 9" id="KW-0460">Magnesium</keyword>
<comment type="similarity">
    <text evidence="2 9">Belongs to the eukaryotic GSH synthase family.</text>
</comment>
<dbReference type="PANTHER" id="PTHR11130">
    <property type="entry name" value="GLUTATHIONE SYNTHETASE"/>
    <property type="match status" value="1"/>
</dbReference>
<feature type="region of interest" description="Disordered" evidence="12">
    <location>
        <begin position="1"/>
        <end position="24"/>
    </location>
</feature>
<evidence type="ECO:0000259" key="13">
    <source>
        <dbReference type="Pfam" id="PF03199"/>
    </source>
</evidence>
<evidence type="ECO:0000256" key="1">
    <source>
        <dbReference type="ARBA" id="ARBA00004965"/>
    </source>
</evidence>
<dbReference type="Gene3D" id="3.30.1490.80">
    <property type="match status" value="1"/>
</dbReference>
<gene>
    <name evidence="14" type="ORF">CDCA_CDCA02G0801</name>
</gene>
<keyword evidence="4 9" id="KW-0317">Glutathione biosynthesis</keyword>
<dbReference type="SUPFAM" id="SSF56059">
    <property type="entry name" value="Glutathione synthetase ATP-binding domain-like"/>
    <property type="match status" value="1"/>
</dbReference>
<dbReference type="SUPFAM" id="SSF52440">
    <property type="entry name" value="PreATP-grasp domain"/>
    <property type="match status" value="1"/>
</dbReference>
<dbReference type="GO" id="GO:0000287">
    <property type="term" value="F:magnesium ion binding"/>
    <property type="evidence" value="ECO:0007669"/>
    <property type="project" value="UniProtKB-UniRule"/>
</dbReference>
<comment type="catalytic activity">
    <reaction evidence="9">
        <text>gamma-L-glutamyl-L-cysteine + glycine + ATP = glutathione + ADP + phosphate + H(+)</text>
        <dbReference type="Rhea" id="RHEA:13557"/>
        <dbReference type="ChEBI" id="CHEBI:15378"/>
        <dbReference type="ChEBI" id="CHEBI:30616"/>
        <dbReference type="ChEBI" id="CHEBI:43474"/>
        <dbReference type="ChEBI" id="CHEBI:57305"/>
        <dbReference type="ChEBI" id="CHEBI:57925"/>
        <dbReference type="ChEBI" id="CHEBI:58173"/>
        <dbReference type="ChEBI" id="CHEBI:456216"/>
        <dbReference type="EC" id="6.3.2.3"/>
    </reaction>
</comment>
<protein>
    <recommendedName>
        <fullName evidence="9">Glutathione synthetase</fullName>
        <shortName evidence="9">GSH-S</shortName>
        <ecNumber evidence="9">6.3.2.3</ecNumber>
    </recommendedName>
</protein>
<name>A0AAV9IRS6_CYACA</name>
<evidence type="ECO:0000313" key="15">
    <source>
        <dbReference type="Proteomes" id="UP001301350"/>
    </source>
</evidence>
<reference evidence="14 15" key="1">
    <citation type="submission" date="2022-07" db="EMBL/GenBank/DDBJ databases">
        <title>Genome-wide signatures of adaptation to extreme environments.</title>
        <authorList>
            <person name="Cho C.H."/>
            <person name="Yoon H.S."/>
        </authorList>
    </citation>
    <scope>NUCLEOTIDE SEQUENCE [LARGE SCALE GENOMIC DNA]</scope>
    <source>
        <strain evidence="14 15">DBV 063 E5</strain>
    </source>
</reference>
<evidence type="ECO:0000256" key="3">
    <source>
        <dbReference type="ARBA" id="ARBA00022598"/>
    </source>
</evidence>
<dbReference type="AlphaFoldDB" id="A0AAV9IRS6"/>
<dbReference type="Pfam" id="PF03199">
    <property type="entry name" value="GSH_synthase"/>
    <property type="match status" value="1"/>
</dbReference>
<evidence type="ECO:0000256" key="8">
    <source>
        <dbReference type="ARBA" id="ARBA00022842"/>
    </source>
</evidence>
<organism evidence="14 15">
    <name type="scientific">Cyanidium caldarium</name>
    <name type="common">Red alga</name>
    <dbReference type="NCBI Taxonomy" id="2771"/>
    <lineage>
        <taxon>Eukaryota</taxon>
        <taxon>Rhodophyta</taxon>
        <taxon>Bangiophyceae</taxon>
        <taxon>Cyanidiales</taxon>
        <taxon>Cyanidiaceae</taxon>
        <taxon>Cyanidium</taxon>
    </lineage>
</organism>
<evidence type="ECO:0000256" key="6">
    <source>
        <dbReference type="ARBA" id="ARBA00022741"/>
    </source>
</evidence>
<evidence type="ECO:0000256" key="9">
    <source>
        <dbReference type="PIRNR" id="PIRNR001558"/>
    </source>
</evidence>
<keyword evidence="15" id="KW-1185">Reference proteome</keyword>
<dbReference type="InterPro" id="IPR014042">
    <property type="entry name" value="Glutathione_synthase_a-hlx"/>
</dbReference>
<feature type="binding site" evidence="10">
    <location>
        <position position="295"/>
    </location>
    <ligand>
        <name>substrate</name>
    </ligand>
</feature>
<feature type="binding site" evidence="11">
    <location>
        <position position="484"/>
    </location>
    <ligand>
        <name>Mg(2+)</name>
        <dbReference type="ChEBI" id="CHEBI:18420"/>
    </ligand>
</feature>
<dbReference type="InterPro" id="IPR004887">
    <property type="entry name" value="GSH_synth_subst-bd"/>
</dbReference>
<comment type="caution">
    <text evidence="14">The sequence shown here is derived from an EMBL/GenBank/DDBJ whole genome shotgun (WGS) entry which is preliminary data.</text>
</comment>
<evidence type="ECO:0000256" key="4">
    <source>
        <dbReference type="ARBA" id="ARBA00022684"/>
    </source>
</evidence>
<evidence type="ECO:0000256" key="5">
    <source>
        <dbReference type="ARBA" id="ARBA00022723"/>
    </source>
</evidence>
<dbReference type="PANTHER" id="PTHR11130:SF0">
    <property type="entry name" value="GLUTATHIONE SYNTHETASE"/>
    <property type="match status" value="1"/>
</dbReference>
<dbReference type="EC" id="6.3.2.3" evidence="9"/>
<feature type="binding site" evidence="10">
    <location>
        <position position="549"/>
    </location>
    <ligand>
        <name>ATP</name>
        <dbReference type="ChEBI" id="CHEBI:30616"/>
    </ligand>
</feature>
<dbReference type="InterPro" id="IPR014709">
    <property type="entry name" value="Glutathione_synthase_C_euk"/>
</dbReference>
<dbReference type="InterPro" id="IPR014049">
    <property type="entry name" value="Glutathione_synthase_N_euk"/>
</dbReference>
<keyword evidence="7 9" id="KW-0067">ATP-binding</keyword>
<dbReference type="InterPro" id="IPR016185">
    <property type="entry name" value="PreATP-grasp_dom_sf"/>
</dbReference>
<dbReference type="Gene3D" id="3.40.50.1760">
    <property type="entry name" value="Glutathione synthase, substrate-binding domain superfamily, eukaryotic"/>
    <property type="match status" value="1"/>
</dbReference>
<feature type="binding site" evidence="10">
    <location>
        <position position="580"/>
    </location>
    <ligand>
        <name>substrate</name>
    </ligand>
</feature>
<feature type="binding site" evidence="10">
    <location>
        <position position="400"/>
    </location>
    <ligand>
        <name>ATP</name>
        <dbReference type="ChEBI" id="CHEBI:30616"/>
    </ligand>
</feature>
<comment type="cofactor">
    <cofactor evidence="9 11">
        <name>Mg(2+)</name>
        <dbReference type="ChEBI" id="CHEBI:18420"/>
    </cofactor>
    <text evidence="9 11">Binds 1 Mg(2+) ion per subunit.</text>
</comment>
<feature type="binding site" evidence="10">
    <location>
        <begin position="522"/>
        <end position="525"/>
    </location>
    <ligand>
        <name>ATP</name>
        <dbReference type="ChEBI" id="CHEBI:30616"/>
    </ligand>
</feature>
<evidence type="ECO:0000256" key="11">
    <source>
        <dbReference type="PIRSR" id="PIRSR001558-2"/>
    </source>
</evidence>
<evidence type="ECO:0000256" key="2">
    <source>
        <dbReference type="ARBA" id="ARBA00010385"/>
    </source>
</evidence>
<feature type="region of interest" description="Disordered" evidence="12">
    <location>
        <begin position="58"/>
        <end position="81"/>
    </location>
</feature>
<dbReference type="InterPro" id="IPR037013">
    <property type="entry name" value="GSH-S_sub-bd_sf"/>
</dbReference>
<keyword evidence="3 9" id="KW-0436">Ligase</keyword>
<evidence type="ECO:0000256" key="12">
    <source>
        <dbReference type="SAM" id="MobiDB-lite"/>
    </source>
</evidence>
<dbReference type="InterPro" id="IPR005615">
    <property type="entry name" value="Glutathione_synthase"/>
</dbReference>
<evidence type="ECO:0000313" key="14">
    <source>
        <dbReference type="EMBL" id="KAK4534776.1"/>
    </source>
</evidence>
<feature type="binding site" evidence="10">
    <location>
        <position position="582"/>
    </location>
    <ligand>
        <name>ATP</name>
        <dbReference type="ChEBI" id="CHEBI:30616"/>
    </ligand>
</feature>
<accession>A0AAV9IRS6</accession>
<feature type="domain" description="Glutathione synthase substrate-binding" evidence="13">
    <location>
        <begin position="279"/>
        <end position="397"/>
    </location>
</feature>
<proteinExistence type="inferred from homology"/>
<evidence type="ECO:0000256" key="7">
    <source>
        <dbReference type="ARBA" id="ARBA00022840"/>
    </source>
</evidence>
<dbReference type="EMBL" id="JANCYW010000002">
    <property type="protein sequence ID" value="KAK4534776.1"/>
    <property type="molecule type" value="Genomic_DNA"/>
</dbReference>
<dbReference type="PIRSF" id="PIRSF001558">
    <property type="entry name" value="GSHase"/>
    <property type="match status" value="1"/>
</dbReference>
<dbReference type="GO" id="GO:0043295">
    <property type="term" value="F:glutathione binding"/>
    <property type="evidence" value="ECO:0007669"/>
    <property type="project" value="UniProtKB-UniRule"/>
</dbReference>
<feature type="binding site" evidence="10">
    <location>
        <position position="588"/>
    </location>
    <ligand>
        <name>ATP</name>
        <dbReference type="ChEBI" id="CHEBI:30616"/>
    </ligand>
</feature>
<dbReference type="Gene3D" id="3.30.1490.50">
    <property type="match status" value="1"/>
</dbReference>
<sequence length="623" mass="68232">MLRLHSHRSREQDERSNASTETTEQALLTSVTSLGAEALDDLVEHAVAYATLHGLVMAGRPPPKPASDTDRGSDAAAPPATHTAQVVHAPFTLFPSPVPLECFLKARRLMAPLQWALDRLARDTSALLQTLKHAAQQDPFIGRLCSLLHSYPLLNSEPSLCIYRADYFITANLQQLQQVEVNTIASSFGALGTLTGDLHGQVLRRVQAEHARHTLRSTDTAATAVASEEAPTVPCLSDSAAALPRNGALLGMSEALNRAHRWWVERHLGVGAAEAARAAVVLFVVQPDERNVYDQKWLELVLWRDHGVRARRRTLAQIAAASELPPAKSDDDRHAAKPTLYLCTDTPHGRLCEPVSVVYFRAGYVPDDYPTEVEWQARERIAASNAVSCPSLAHHLVGTKKVQQWLSEAEVLERYLLASPETREKLSHGTRDALRDNLFDQRDVEQLRSTFVAQFSFEQPDARAVAVQRALQHPEAYVLKPQREGGGHNLFGERLVRALQQTQSDSDSAADAAHPLTAYILMERIHPTRHPNILVRDGAAHGPVSTVAELGIFGVFFGSSSPRADINVSTYNQAIGHLLRTKLAHQEDGGVAAGVAALDSPWLLRAEAIQQNAARQHIANSAE</sequence>
<evidence type="ECO:0000256" key="10">
    <source>
        <dbReference type="PIRSR" id="PIRSR001558-1"/>
    </source>
</evidence>
<dbReference type="GO" id="GO:0005829">
    <property type="term" value="C:cytosol"/>
    <property type="evidence" value="ECO:0007669"/>
    <property type="project" value="TreeGrafter"/>
</dbReference>
<dbReference type="Gene3D" id="3.30.470.20">
    <property type="entry name" value="ATP-grasp fold, B domain"/>
    <property type="match status" value="1"/>
</dbReference>
<dbReference type="GO" id="GO:0004363">
    <property type="term" value="F:glutathione synthase activity"/>
    <property type="evidence" value="ECO:0007669"/>
    <property type="project" value="UniProtKB-UniRule"/>
</dbReference>
<dbReference type="Gene3D" id="1.10.1080.10">
    <property type="entry name" value="Glutathione Synthetase, Chain A, domain 3"/>
    <property type="match status" value="1"/>
</dbReference>
<dbReference type="GO" id="GO:0005524">
    <property type="term" value="F:ATP binding"/>
    <property type="evidence" value="ECO:0007669"/>
    <property type="project" value="UniProtKB-UniRule"/>
</dbReference>
<comment type="pathway">
    <text evidence="1 9">Sulfur metabolism; glutathione biosynthesis; glutathione from L-cysteine and L-glutamate: step 2/2.</text>
</comment>
<dbReference type="Pfam" id="PF03917">
    <property type="entry name" value="GSH_synth_ATP"/>
    <property type="match status" value="1"/>
</dbReference>
<keyword evidence="5 9" id="KW-0479">Metal-binding</keyword>
<feature type="binding site" evidence="10">
    <location>
        <begin position="480"/>
        <end position="489"/>
    </location>
    <ligand>
        <name>ATP</name>
        <dbReference type="ChEBI" id="CHEBI:30616"/>
    </ligand>
</feature>
<keyword evidence="6 9" id="KW-0547">Nucleotide-binding</keyword>
<dbReference type="Proteomes" id="UP001301350">
    <property type="component" value="Unassembled WGS sequence"/>
</dbReference>